<dbReference type="EMBL" id="JBHFFA010000007">
    <property type="protein sequence ID" value="KAL2613222.1"/>
    <property type="molecule type" value="Genomic_DNA"/>
</dbReference>
<evidence type="ECO:0000313" key="2">
    <source>
        <dbReference type="EMBL" id="KAL2613222.1"/>
    </source>
</evidence>
<name>A0ABD1XW96_9MARC</name>
<accession>A0ABD1XW96</accession>
<dbReference type="AlphaFoldDB" id="A0ABD1XW96"/>
<keyword evidence="3" id="KW-1185">Reference proteome</keyword>
<proteinExistence type="predicted"/>
<evidence type="ECO:0000256" key="1">
    <source>
        <dbReference type="SAM" id="MobiDB-lite"/>
    </source>
</evidence>
<organism evidence="2 3">
    <name type="scientific">Riccia fluitans</name>
    <dbReference type="NCBI Taxonomy" id="41844"/>
    <lineage>
        <taxon>Eukaryota</taxon>
        <taxon>Viridiplantae</taxon>
        <taxon>Streptophyta</taxon>
        <taxon>Embryophyta</taxon>
        <taxon>Marchantiophyta</taxon>
        <taxon>Marchantiopsida</taxon>
        <taxon>Marchantiidae</taxon>
        <taxon>Marchantiales</taxon>
        <taxon>Ricciaceae</taxon>
        <taxon>Riccia</taxon>
    </lineage>
</organism>
<feature type="region of interest" description="Disordered" evidence="1">
    <location>
        <begin position="1"/>
        <end position="23"/>
    </location>
</feature>
<reference evidence="2 3" key="1">
    <citation type="submission" date="2024-09" db="EMBL/GenBank/DDBJ databases">
        <title>Chromosome-scale assembly of Riccia fluitans.</title>
        <authorList>
            <person name="Paukszto L."/>
            <person name="Sawicki J."/>
            <person name="Karawczyk K."/>
            <person name="Piernik-Szablinska J."/>
            <person name="Szczecinska M."/>
            <person name="Mazdziarz M."/>
        </authorList>
    </citation>
    <scope>NUCLEOTIDE SEQUENCE [LARGE SCALE GENOMIC DNA]</scope>
    <source>
        <strain evidence="2">Rf_01</strain>
        <tissue evidence="2">Aerial parts of the thallus</tissue>
    </source>
</reference>
<comment type="caution">
    <text evidence="2">The sequence shown here is derived from an EMBL/GenBank/DDBJ whole genome shotgun (WGS) entry which is preliminary data.</text>
</comment>
<dbReference type="Proteomes" id="UP001605036">
    <property type="component" value="Unassembled WGS sequence"/>
</dbReference>
<evidence type="ECO:0000313" key="3">
    <source>
        <dbReference type="Proteomes" id="UP001605036"/>
    </source>
</evidence>
<gene>
    <name evidence="2" type="ORF">R1flu_024914</name>
</gene>
<protein>
    <submittedName>
        <fullName evidence="2">Uncharacterized protein</fullName>
    </submittedName>
</protein>
<sequence>MPTGAPSEVLLAPNSSLTGSDLEEGGSIDAAGRVLGQPADYEFFTYRTQRSDLVDSERDFSILDLAEYDFVDAIHLHCHPFLLRLSGGTFLLLVRLRQQNCSGGSSSRFPERLL</sequence>